<gene>
    <name evidence="6" type="primary">rmuC</name>
    <name evidence="6" type="ORF">GSY63_08530</name>
</gene>
<evidence type="ECO:0000313" key="7">
    <source>
        <dbReference type="Proteomes" id="UP000638732"/>
    </source>
</evidence>
<dbReference type="GO" id="GO:0006310">
    <property type="term" value="P:DNA recombination"/>
    <property type="evidence" value="ECO:0007669"/>
    <property type="project" value="UniProtKB-KW"/>
</dbReference>
<comment type="function">
    <text evidence="1">Involved in DNA recombination.</text>
</comment>
<keyword evidence="4" id="KW-0233">DNA recombination</keyword>
<dbReference type="PANTHER" id="PTHR30563:SF0">
    <property type="entry name" value="DNA RECOMBINATION PROTEIN RMUC"/>
    <property type="match status" value="1"/>
</dbReference>
<keyword evidence="7" id="KW-1185">Reference proteome</keyword>
<reference evidence="6" key="1">
    <citation type="submission" date="2020-01" db="EMBL/GenBank/DDBJ databases">
        <authorList>
            <person name="Seo Y.L."/>
        </authorList>
    </citation>
    <scope>NUCLEOTIDE SEQUENCE</scope>
    <source>
        <strain evidence="6">R11</strain>
    </source>
</reference>
<dbReference type="Pfam" id="PF02646">
    <property type="entry name" value="RmuC"/>
    <property type="match status" value="1"/>
</dbReference>
<dbReference type="AlphaFoldDB" id="A0A966DRS3"/>
<name>A0A966DRS3_9SPHI</name>
<feature type="coiled-coil region" evidence="5">
    <location>
        <begin position="186"/>
        <end position="213"/>
    </location>
</feature>
<evidence type="ECO:0000256" key="4">
    <source>
        <dbReference type="ARBA" id="ARBA00023172"/>
    </source>
</evidence>
<reference evidence="6" key="2">
    <citation type="submission" date="2020-10" db="EMBL/GenBank/DDBJ databases">
        <title>Mucilaginibacter sp. nov., isolated from soil.</title>
        <authorList>
            <person name="Jeon C.O."/>
        </authorList>
    </citation>
    <scope>NUCLEOTIDE SEQUENCE</scope>
    <source>
        <strain evidence="6">R11</strain>
    </source>
</reference>
<dbReference type="InterPro" id="IPR003798">
    <property type="entry name" value="DNA_recombination_RmuC"/>
</dbReference>
<dbReference type="Proteomes" id="UP000638732">
    <property type="component" value="Unassembled WGS sequence"/>
</dbReference>
<evidence type="ECO:0000256" key="5">
    <source>
        <dbReference type="SAM" id="Coils"/>
    </source>
</evidence>
<comment type="similarity">
    <text evidence="2">Belongs to the RmuC family.</text>
</comment>
<accession>A0A966DRS3</accession>
<feature type="coiled-coil region" evidence="5">
    <location>
        <begin position="35"/>
        <end position="126"/>
    </location>
</feature>
<comment type="caution">
    <text evidence="6">The sequence shown here is derived from an EMBL/GenBank/DDBJ whole genome shotgun (WGS) entry which is preliminary data.</text>
</comment>
<evidence type="ECO:0000256" key="3">
    <source>
        <dbReference type="ARBA" id="ARBA00023054"/>
    </source>
</evidence>
<dbReference type="PANTHER" id="PTHR30563">
    <property type="entry name" value="DNA RECOMBINATION PROTEIN RMUC"/>
    <property type="match status" value="1"/>
</dbReference>
<proteinExistence type="inferred from homology"/>
<dbReference type="EMBL" id="WWEO01000041">
    <property type="protein sequence ID" value="NCD69398.1"/>
    <property type="molecule type" value="Genomic_DNA"/>
</dbReference>
<sequence>MGLIALVVSGVLFIIAVILFIKAQQSDKGISNEELIRLQDENNGLRINLARSEEKSLWINTEKENITSIYKDEQARLTHDLLQEREKLAQALQTIERAQAYQQSQQEKLQEQKAEVEQTRLHFQREFENIAEKLLKEKSKEFTDVNRHNLDVLLNPLKENIKAFEDKVEKVYHAEAAERNTLKGVITQLMELNKQISNEAQNLTKALKGDNKKQGNWGEFILEKVLERSGLTKDREYRMQASYQSADGNRYQPDAIIDLPDDKHLIIDAKVSLIAYERLVNAETEEERKLYARAHVESLRNHVMGLSAKNYHDLGKLNSPDFVMLFVPIESSFSFAVQIDADLFSDAWDRRVVIVSPSTLLATLRTIASMWKQENQNRNVLEIARLSGEMYDKFVGFVNDLEGIGKSIKSTQDHYDKAFNKLVDGRGNLTVTADKIKKLGAKANKQLSPPTP</sequence>
<keyword evidence="3 5" id="KW-0175">Coiled coil</keyword>
<evidence type="ECO:0000256" key="1">
    <source>
        <dbReference type="ARBA" id="ARBA00003416"/>
    </source>
</evidence>
<dbReference type="RefSeq" id="WP_166585370.1">
    <property type="nucleotide sequence ID" value="NZ_WWEO01000041.1"/>
</dbReference>
<evidence type="ECO:0000256" key="2">
    <source>
        <dbReference type="ARBA" id="ARBA00009840"/>
    </source>
</evidence>
<organism evidence="6 7">
    <name type="scientific">Mucilaginibacter agri</name>
    <dbReference type="NCBI Taxonomy" id="2695265"/>
    <lineage>
        <taxon>Bacteria</taxon>
        <taxon>Pseudomonadati</taxon>
        <taxon>Bacteroidota</taxon>
        <taxon>Sphingobacteriia</taxon>
        <taxon>Sphingobacteriales</taxon>
        <taxon>Sphingobacteriaceae</taxon>
        <taxon>Mucilaginibacter</taxon>
    </lineage>
</organism>
<evidence type="ECO:0000313" key="6">
    <source>
        <dbReference type="EMBL" id="NCD69398.1"/>
    </source>
</evidence>
<protein>
    <submittedName>
        <fullName evidence="6">DNA recombination protein RmuC</fullName>
    </submittedName>
</protein>